<gene>
    <name evidence="2" type="ORF">EAI_15931</name>
</gene>
<dbReference type="AlphaFoldDB" id="E2B569"/>
<dbReference type="InParanoid" id="E2B569"/>
<evidence type="ECO:0000259" key="1">
    <source>
        <dbReference type="Pfam" id="PF20179"/>
    </source>
</evidence>
<organism evidence="3">
    <name type="scientific">Harpegnathos saltator</name>
    <name type="common">Jerdon's jumping ant</name>
    <dbReference type="NCBI Taxonomy" id="610380"/>
    <lineage>
        <taxon>Eukaryota</taxon>
        <taxon>Metazoa</taxon>
        <taxon>Ecdysozoa</taxon>
        <taxon>Arthropoda</taxon>
        <taxon>Hexapoda</taxon>
        <taxon>Insecta</taxon>
        <taxon>Pterygota</taxon>
        <taxon>Neoptera</taxon>
        <taxon>Endopterygota</taxon>
        <taxon>Hymenoptera</taxon>
        <taxon>Apocrita</taxon>
        <taxon>Aculeata</taxon>
        <taxon>Formicoidea</taxon>
        <taxon>Formicidae</taxon>
        <taxon>Ponerinae</taxon>
        <taxon>Ponerini</taxon>
        <taxon>Harpegnathos</taxon>
    </lineage>
</organism>
<dbReference type="OrthoDB" id="5282002at2759"/>
<feature type="non-terminal residue" evidence="2">
    <location>
        <position position="1"/>
    </location>
</feature>
<dbReference type="Proteomes" id="UP000008237">
    <property type="component" value="Unassembled WGS sequence"/>
</dbReference>
<dbReference type="InterPro" id="IPR046824">
    <property type="entry name" value="Mss51-like_C"/>
</dbReference>
<evidence type="ECO:0000313" key="2">
    <source>
        <dbReference type="EMBL" id="EFN89163.1"/>
    </source>
</evidence>
<protein>
    <recommendedName>
        <fullName evidence="1">Mitochondrial splicing suppressor 51-like C-terminal domain-containing protein</fullName>
    </recommendedName>
</protein>
<evidence type="ECO:0000313" key="3">
    <source>
        <dbReference type="Proteomes" id="UP000008237"/>
    </source>
</evidence>
<dbReference type="Pfam" id="PF20179">
    <property type="entry name" value="MSS51_C"/>
    <property type="match status" value="1"/>
</dbReference>
<dbReference type="EMBL" id="GL445725">
    <property type="protein sequence ID" value="EFN89163.1"/>
    <property type="molecule type" value="Genomic_DNA"/>
</dbReference>
<accession>E2B569</accession>
<name>E2B569_HARSA</name>
<dbReference type="PANTHER" id="PTHR28069:SF2">
    <property type="entry name" value="GH20023P"/>
    <property type="match status" value="1"/>
</dbReference>
<feature type="non-terminal residue" evidence="2">
    <location>
        <position position="188"/>
    </location>
</feature>
<dbReference type="PANTHER" id="PTHR28069">
    <property type="entry name" value="GH20023P"/>
    <property type="match status" value="1"/>
</dbReference>
<reference evidence="2 3" key="1">
    <citation type="journal article" date="2010" name="Science">
        <title>Genomic comparison of the ants Camponotus floridanus and Harpegnathos saltator.</title>
        <authorList>
            <person name="Bonasio R."/>
            <person name="Zhang G."/>
            <person name="Ye C."/>
            <person name="Mutti N.S."/>
            <person name="Fang X."/>
            <person name="Qin N."/>
            <person name="Donahue G."/>
            <person name="Yang P."/>
            <person name="Li Q."/>
            <person name="Li C."/>
            <person name="Zhang P."/>
            <person name="Huang Z."/>
            <person name="Berger S.L."/>
            <person name="Reinberg D."/>
            <person name="Wang J."/>
            <person name="Liebig J."/>
        </authorList>
    </citation>
    <scope>NUCLEOTIDE SEQUENCE [LARGE SCALE GENOMIC DNA]</scope>
    <source>
        <strain evidence="2 3">R22 G/1</strain>
    </source>
</reference>
<sequence length="188" mass="21867">SGPLTLYYEIKNENLHLEGPHYVVHIIVANILDAHYILAWEIMLHTLSYKLKHLKVVLIGSEMQAEYVNVELCEVCKKLNRKFEVQSYRMTFCDYANDILSCKPPNVIVAFEADFSDWDLGEEIISKLKRQSCPFVVTAGSYSKFERNTQKLNKILCATLDLTPIENKFSSLRAYRNFEDNNMSYRNK</sequence>
<proteinExistence type="predicted"/>
<keyword evidence="3" id="KW-1185">Reference proteome</keyword>
<feature type="domain" description="Mitochondrial splicing suppressor 51-like C-terminal" evidence="1">
    <location>
        <begin position="3"/>
        <end position="178"/>
    </location>
</feature>